<feature type="transmembrane region" description="Helical" evidence="6">
    <location>
        <begin position="409"/>
        <end position="430"/>
    </location>
</feature>
<evidence type="ECO:0000256" key="5">
    <source>
        <dbReference type="ARBA" id="ARBA00023136"/>
    </source>
</evidence>
<evidence type="ECO:0000313" key="7">
    <source>
        <dbReference type="EMBL" id="KUP04555.1"/>
    </source>
</evidence>
<feature type="transmembrane region" description="Helical" evidence="6">
    <location>
        <begin position="229"/>
        <end position="249"/>
    </location>
</feature>
<dbReference type="PANTHER" id="PTHR30250">
    <property type="entry name" value="PST FAMILY PREDICTED COLANIC ACID TRANSPORTER"/>
    <property type="match status" value="1"/>
</dbReference>
<feature type="transmembrane region" description="Helical" evidence="6">
    <location>
        <begin position="123"/>
        <end position="144"/>
    </location>
</feature>
<evidence type="ECO:0000313" key="8">
    <source>
        <dbReference type="Proteomes" id="UP000074108"/>
    </source>
</evidence>
<accession>A0A147K4X8</accession>
<dbReference type="Pfam" id="PF01943">
    <property type="entry name" value="Polysacc_synt"/>
    <property type="match status" value="1"/>
</dbReference>
<keyword evidence="2" id="KW-1003">Cell membrane</keyword>
<keyword evidence="4 6" id="KW-1133">Transmembrane helix</keyword>
<proteinExistence type="predicted"/>
<reference evidence="7 8" key="1">
    <citation type="journal article" date="2016" name="Front. Microbiol.">
        <title>Microevolution Analysis of Bacillus coahuilensis Unveils Differences in Phosphorus Acquisition Strategies and Their Regulation.</title>
        <authorList>
            <person name="Gomez-Lunar Z."/>
            <person name="Hernandez-Gonzalez I."/>
            <person name="Rodriguez-Torres M.D."/>
            <person name="Souza V."/>
            <person name="Olmedo-Alvarez G."/>
        </authorList>
    </citation>
    <scope>NUCLEOTIDE SEQUENCE [LARGE SCALE GENOMIC DNA]</scope>
    <source>
        <strain evidence="8">p1.1.43</strain>
    </source>
</reference>
<feature type="transmembrane region" description="Helical" evidence="6">
    <location>
        <begin position="382"/>
        <end position="403"/>
    </location>
</feature>
<evidence type="ECO:0000256" key="1">
    <source>
        <dbReference type="ARBA" id="ARBA00004651"/>
    </source>
</evidence>
<dbReference type="GO" id="GO:0005886">
    <property type="term" value="C:plasma membrane"/>
    <property type="evidence" value="ECO:0007669"/>
    <property type="project" value="UniProtKB-SubCell"/>
</dbReference>
<sequence length="525" mass="57332">MHDSRNYLKGALILTVAALVTKVLSAIYRVPFQNIVGDTGFYIYQQVYPFYGVLIALSTYGFPVIFSKMIAERIEDGDQYGVYQVLKTGFWLLLGMGLLGFSFLLSFAPFISKAMGDPHLTPLIQMVSISFLFLPFLSLWRGLFQGKGNMIPTAVSQVLEQNVRVVTILLLSYLAVASGRSLYAAGEGALFGSVTGGLTGMLVLFFFTYKEGMLKHSYASLDIRLMKEILVNGTFICISGMLLVLLQLVDAFSVYPMLLESGIDEAFAKIEKGVYDRGQPLIQLGTVVATSLSLTSVPLLSGAFKRGENREVNRYIILAIKVSIVIGSAAAVGLVNVIEVTNITLFSTNKGSNVLAVFVISILFSSIILTVSGVLHGIGKIYTPGIFILLGVVFKYACNTVLVPRLGTMGASIATVLALSLISACLVFSIRKIFDVRAFSKAFFIDGMIALFLMTLTIQAWLFVLSGVGAPDDRLLAVFKTFTSVAWGASIFALAMINSRIFEEGEIELLPLGDRLKKLQWKRER</sequence>
<evidence type="ECO:0000256" key="6">
    <source>
        <dbReference type="SAM" id="Phobius"/>
    </source>
</evidence>
<name>A0A147K4X8_9BACI</name>
<dbReference type="PATRIC" id="fig|1150625.3.peg.3153"/>
<organism evidence="7 8">
    <name type="scientific">Bacillus coahuilensis p1.1.43</name>
    <dbReference type="NCBI Taxonomy" id="1150625"/>
    <lineage>
        <taxon>Bacteria</taxon>
        <taxon>Bacillati</taxon>
        <taxon>Bacillota</taxon>
        <taxon>Bacilli</taxon>
        <taxon>Bacillales</taxon>
        <taxon>Bacillaceae</taxon>
        <taxon>Bacillus</taxon>
    </lineage>
</organism>
<dbReference type="PIRSF" id="PIRSF038958">
    <property type="entry name" value="PG_synth_SpoVB"/>
    <property type="match status" value="1"/>
</dbReference>
<dbReference type="STRING" id="1150625.Q75_15105"/>
<feature type="transmembrane region" description="Helical" evidence="6">
    <location>
        <begin position="189"/>
        <end position="209"/>
    </location>
</feature>
<dbReference type="InterPro" id="IPR050833">
    <property type="entry name" value="Poly_Biosynth_Transport"/>
</dbReference>
<dbReference type="InterPro" id="IPR002797">
    <property type="entry name" value="Polysacc_synth"/>
</dbReference>
<dbReference type="RefSeq" id="WP_241494476.1">
    <property type="nucleotide sequence ID" value="NZ_LDYG01000049.1"/>
</dbReference>
<keyword evidence="8" id="KW-1185">Reference proteome</keyword>
<dbReference type="InterPro" id="IPR024923">
    <property type="entry name" value="PG_synth_SpoVB"/>
</dbReference>
<feature type="transmembrane region" description="Helical" evidence="6">
    <location>
        <begin position="355"/>
        <end position="375"/>
    </location>
</feature>
<dbReference type="AlphaFoldDB" id="A0A147K4X8"/>
<dbReference type="EMBL" id="LDYG01000049">
    <property type="protein sequence ID" value="KUP04555.1"/>
    <property type="molecule type" value="Genomic_DNA"/>
</dbReference>
<evidence type="ECO:0000256" key="3">
    <source>
        <dbReference type="ARBA" id="ARBA00022692"/>
    </source>
</evidence>
<protein>
    <submittedName>
        <fullName evidence="7">Uncharacterized protein</fullName>
    </submittedName>
</protein>
<dbReference type="Proteomes" id="UP000074108">
    <property type="component" value="Unassembled WGS sequence"/>
</dbReference>
<comment type="subcellular location">
    <subcellularLocation>
        <location evidence="1">Cell membrane</location>
        <topology evidence="1">Multi-pass membrane protein</topology>
    </subcellularLocation>
</comment>
<evidence type="ECO:0000256" key="2">
    <source>
        <dbReference type="ARBA" id="ARBA00022475"/>
    </source>
</evidence>
<keyword evidence="5 6" id="KW-0472">Membrane</keyword>
<evidence type="ECO:0000256" key="4">
    <source>
        <dbReference type="ARBA" id="ARBA00022989"/>
    </source>
</evidence>
<dbReference type="PANTHER" id="PTHR30250:SF29">
    <property type="entry name" value="POLYSACCHARIDE BIOSYNTHESIS PROTEIN C-TERMINAL DOMAIN-CONTAINING PROTEIN"/>
    <property type="match status" value="1"/>
</dbReference>
<keyword evidence="3 6" id="KW-0812">Transmembrane</keyword>
<feature type="transmembrane region" description="Helical" evidence="6">
    <location>
        <begin position="281"/>
        <end position="303"/>
    </location>
</feature>
<feature type="transmembrane region" description="Helical" evidence="6">
    <location>
        <begin position="315"/>
        <end position="335"/>
    </location>
</feature>
<feature type="transmembrane region" description="Helical" evidence="6">
    <location>
        <begin position="90"/>
        <end position="111"/>
    </location>
</feature>
<gene>
    <name evidence="7" type="ORF">Q75_15105</name>
</gene>
<feature type="transmembrane region" description="Helical" evidence="6">
    <location>
        <begin position="49"/>
        <end position="70"/>
    </location>
</feature>
<comment type="caution">
    <text evidence="7">The sequence shown here is derived from an EMBL/GenBank/DDBJ whole genome shotgun (WGS) entry which is preliminary data.</text>
</comment>
<feature type="transmembrane region" description="Helical" evidence="6">
    <location>
        <begin position="476"/>
        <end position="497"/>
    </location>
</feature>
<feature type="transmembrane region" description="Helical" evidence="6">
    <location>
        <begin position="165"/>
        <end position="183"/>
    </location>
</feature>
<dbReference type="CDD" id="cd13124">
    <property type="entry name" value="MATE_SpoVB_like"/>
    <property type="match status" value="1"/>
</dbReference>
<feature type="transmembrane region" description="Helical" evidence="6">
    <location>
        <begin position="442"/>
        <end position="464"/>
    </location>
</feature>